<accession>A0A432Y1D1</accession>
<reference evidence="3" key="1">
    <citation type="journal article" date="2018" name="Front. Microbiol.">
        <title>Genome-Based Analysis Reveals the Taxonomy and Diversity of the Family Idiomarinaceae.</title>
        <authorList>
            <person name="Liu Y."/>
            <person name="Lai Q."/>
            <person name="Shao Z."/>
        </authorList>
    </citation>
    <scope>NUCLEOTIDE SEQUENCE [LARGE SCALE GENOMIC DNA]</scope>
    <source>
        <strain evidence="3">BH195</strain>
    </source>
</reference>
<evidence type="ECO:0000256" key="1">
    <source>
        <dbReference type="SAM" id="Phobius"/>
    </source>
</evidence>
<organism evidence="2 3">
    <name type="scientific">Pseudidiomarina halophila</name>
    <dbReference type="NCBI Taxonomy" id="1449799"/>
    <lineage>
        <taxon>Bacteria</taxon>
        <taxon>Pseudomonadati</taxon>
        <taxon>Pseudomonadota</taxon>
        <taxon>Gammaproteobacteria</taxon>
        <taxon>Alteromonadales</taxon>
        <taxon>Idiomarinaceae</taxon>
        <taxon>Pseudidiomarina</taxon>
    </lineage>
</organism>
<dbReference type="OrthoDB" id="5772434at2"/>
<gene>
    <name evidence="2" type="ORF">CWI69_04995</name>
</gene>
<keyword evidence="3" id="KW-1185">Reference proteome</keyword>
<dbReference type="AlphaFoldDB" id="A0A432Y1D1"/>
<proteinExistence type="predicted"/>
<evidence type="ECO:0000313" key="2">
    <source>
        <dbReference type="EMBL" id="RUO54763.1"/>
    </source>
</evidence>
<evidence type="ECO:0000313" key="3">
    <source>
        <dbReference type="Proteomes" id="UP000287198"/>
    </source>
</evidence>
<keyword evidence="1" id="KW-0812">Transmembrane</keyword>
<sequence>MQLLKQFFSDPVIFFSFTGLAIVIGICVFYAIYFISKISESS</sequence>
<keyword evidence="1" id="KW-1133">Transmembrane helix</keyword>
<protein>
    <submittedName>
        <fullName evidence="2">DUF3149 domain-containing protein</fullName>
    </submittedName>
</protein>
<dbReference type="Pfam" id="PF11346">
    <property type="entry name" value="DUF3149"/>
    <property type="match status" value="1"/>
</dbReference>
<dbReference type="EMBL" id="PIPW01000001">
    <property type="protein sequence ID" value="RUO54763.1"/>
    <property type="molecule type" value="Genomic_DNA"/>
</dbReference>
<dbReference type="RefSeq" id="WP_126762439.1">
    <property type="nucleotide sequence ID" value="NZ_JBHLTZ010000004.1"/>
</dbReference>
<keyword evidence="1" id="KW-0472">Membrane</keyword>
<dbReference type="Proteomes" id="UP000287198">
    <property type="component" value="Unassembled WGS sequence"/>
</dbReference>
<comment type="caution">
    <text evidence="2">The sequence shown here is derived from an EMBL/GenBank/DDBJ whole genome shotgun (WGS) entry which is preliminary data.</text>
</comment>
<feature type="transmembrane region" description="Helical" evidence="1">
    <location>
        <begin position="12"/>
        <end position="35"/>
    </location>
</feature>
<dbReference type="InterPro" id="IPR021494">
    <property type="entry name" value="DUF3149"/>
</dbReference>
<name>A0A432Y1D1_9GAMM</name>